<keyword evidence="2" id="KW-0067">ATP-binding</keyword>
<dbReference type="PROSITE" id="PS50893">
    <property type="entry name" value="ABC_TRANSPORTER_2"/>
    <property type="match status" value="1"/>
</dbReference>
<proteinExistence type="predicted"/>
<dbReference type="EMBL" id="CP001816">
    <property type="protein sequence ID" value="ACZ12245.1"/>
    <property type="molecule type" value="Genomic_DNA"/>
</dbReference>
<dbReference type="PANTHER" id="PTHR43158:SF10">
    <property type="entry name" value="ABC TRANSPORTER ATP-BINDING PROTEIN YTRB"/>
    <property type="match status" value="1"/>
</dbReference>
<dbReference type="CDD" id="cd03230">
    <property type="entry name" value="ABC_DR_subfamily_A"/>
    <property type="match status" value="1"/>
</dbReference>
<dbReference type="HOGENOM" id="CLU_000604_1_2_7"/>
<gene>
    <name evidence="4" type="ordered locus">Sdel_1222</name>
</gene>
<dbReference type="InterPro" id="IPR003439">
    <property type="entry name" value="ABC_transporter-like_ATP-bd"/>
</dbReference>
<keyword evidence="5" id="KW-1185">Reference proteome</keyword>
<sequence>MNELIVCKDLRFGYGKKEVLHGLNFTVNEGGIVGLLGRNGAGKSTTINILMGFLEQTSGECSILGHPSYSIPSYVRRDIGLLHEGFIQYDFMSIEGIEKYYASFYPQWNRDLYYDLVSRIKVPYSRKITRLSCGQRSQITLGLILAQSPKLMILDDFSMGLDVGYRRLFLEFLRDYVDTYKTTVLLTSHVIQELDSFLDKIVFIKEGDIIYDGTKESFLSSFYAYTIPIEESKKILTCKAIENIEYGNKYAHIFGYRSKEAMQTCLREFGVDEAVVRALEPNVLHLEDAFVGLTGRY</sequence>
<protein>
    <submittedName>
        <fullName evidence="4">ABC transporter related protein</fullName>
    </submittedName>
</protein>
<accession>D1B2C5</accession>
<dbReference type="KEGG" id="sdl:Sdel_1222"/>
<evidence type="ECO:0000256" key="1">
    <source>
        <dbReference type="ARBA" id="ARBA00022741"/>
    </source>
</evidence>
<dbReference type="eggNOG" id="COG1131">
    <property type="taxonomic scope" value="Bacteria"/>
</dbReference>
<dbReference type="SMART" id="SM00382">
    <property type="entry name" value="AAA"/>
    <property type="match status" value="1"/>
</dbReference>
<dbReference type="RefSeq" id="WP_012857002.1">
    <property type="nucleotide sequence ID" value="NC_013512.1"/>
</dbReference>
<dbReference type="Proteomes" id="UP000002222">
    <property type="component" value="Chromosome"/>
</dbReference>
<dbReference type="InterPro" id="IPR027417">
    <property type="entry name" value="P-loop_NTPase"/>
</dbReference>
<dbReference type="GO" id="GO:0016887">
    <property type="term" value="F:ATP hydrolysis activity"/>
    <property type="evidence" value="ECO:0007669"/>
    <property type="project" value="InterPro"/>
</dbReference>
<feature type="domain" description="ABC transporter" evidence="3">
    <location>
        <begin position="5"/>
        <end position="231"/>
    </location>
</feature>
<dbReference type="InterPro" id="IPR003593">
    <property type="entry name" value="AAA+_ATPase"/>
</dbReference>
<dbReference type="OrthoDB" id="9778870at2"/>
<reference evidence="4 5" key="2">
    <citation type="journal article" date="2010" name="Stand. Genomic Sci.">
        <title>Complete genome sequence of Sulfurospirillum deleyianum type strain (5175).</title>
        <authorList>
            <person name="Sikorski J."/>
            <person name="Lapidus A."/>
            <person name="Copeland A."/>
            <person name="Glavina Del Rio T."/>
            <person name="Nolan M."/>
            <person name="Lucas S."/>
            <person name="Chen F."/>
            <person name="Tice H."/>
            <person name="Cheng J.F."/>
            <person name="Saunders E."/>
            <person name="Bruce D."/>
            <person name="Goodwin L."/>
            <person name="Pitluck S."/>
            <person name="Ovchinnikova G."/>
            <person name="Pati A."/>
            <person name="Ivanova N."/>
            <person name="Mavromatis K."/>
            <person name="Chen A."/>
            <person name="Palaniappan K."/>
            <person name="Chain P."/>
            <person name="Land M."/>
            <person name="Hauser L."/>
            <person name="Chang Y.J."/>
            <person name="Jeffries C.D."/>
            <person name="Brettin T."/>
            <person name="Detter J.C."/>
            <person name="Han C."/>
            <person name="Rohde M."/>
            <person name="Lang E."/>
            <person name="Spring S."/>
            <person name="Goker M."/>
            <person name="Bristow J."/>
            <person name="Eisen J.A."/>
            <person name="Markowitz V."/>
            <person name="Hugenholtz P."/>
            <person name="Kyrpides N.C."/>
            <person name="Klenk H.P."/>
        </authorList>
    </citation>
    <scope>NUCLEOTIDE SEQUENCE [LARGE SCALE GENOMIC DNA]</scope>
    <source>
        <strain evidence="5">ATCC 51133 / DSM 6946 / 5175</strain>
    </source>
</reference>
<dbReference type="GO" id="GO:0005524">
    <property type="term" value="F:ATP binding"/>
    <property type="evidence" value="ECO:0007669"/>
    <property type="project" value="UniProtKB-KW"/>
</dbReference>
<evidence type="ECO:0000313" key="4">
    <source>
        <dbReference type="EMBL" id="ACZ12245.1"/>
    </source>
</evidence>
<keyword evidence="1" id="KW-0547">Nucleotide-binding</keyword>
<dbReference type="Pfam" id="PF00005">
    <property type="entry name" value="ABC_tran"/>
    <property type="match status" value="1"/>
</dbReference>
<reference evidence="5" key="1">
    <citation type="submission" date="2009-11" db="EMBL/GenBank/DDBJ databases">
        <title>The complete genome of Sulfurospirillum deleyianum DSM 6946.</title>
        <authorList>
            <consortium name="US DOE Joint Genome Institute (JGI-PGF)"/>
            <person name="Lucas S."/>
            <person name="Copeland A."/>
            <person name="Lapidus A."/>
            <person name="Glavina del Rio T."/>
            <person name="Dalin E."/>
            <person name="Tice H."/>
            <person name="Bruce D."/>
            <person name="Goodwin L."/>
            <person name="Pitluck S."/>
            <person name="Kyrpides N."/>
            <person name="Mavromatis K."/>
            <person name="Ivanova N."/>
            <person name="Ovchinnikova G."/>
            <person name="Munk A.C."/>
            <person name="Lu M."/>
            <person name="Brettin T."/>
            <person name="Detter J.C."/>
            <person name="Han C."/>
            <person name="Tapia R."/>
            <person name="Larimer F."/>
            <person name="Land M."/>
            <person name="Hauser L."/>
            <person name="Markowitz V."/>
            <person name="Cheng J.F."/>
            <person name="Hugenholtz P."/>
            <person name="Woyke T."/>
            <person name="Wu D."/>
            <person name="Aumann P."/>
            <person name="Schneider S."/>
            <person name="Lang E."/>
            <person name="Spring S."/>
            <person name="Klenk H.P."/>
            <person name="Eisen J.A."/>
        </authorList>
    </citation>
    <scope>NUCLEOTIDE SEQUENCE [LARGE SCALE GENOMIC DNA]</scope>
    <source>
        <strain evidence="5">ATCC 51133 / DSM 6946 / 5175</strain>
    </source>
</reference>
<dbReference type="PANTHER" id="PTHR43158">
    <property type="entry name" value="SKFA PEPTIDE EXPORT ATP-BINDING PROTEIN SKFE"/>
    <property type="match status" value="1"/>
</dbReference>
<dbReference type="SUPFAM" id="SSF52540">
    <property type="entry name" value="P-loop containing nucleoside triphosphate hydrolases"/>
    <property type="match status" value="1"/>
</dbReference>
<evidence type="ECO:0000256" key="2">
    <source>
        <dbReference type="ARBA" id="ARBA00022840"/>
    </source>
</evidence>
<dbReference type="STRING" id="525898.Sdel_1222"/>
<name>D1B2C5_SULD5</name>
<dbReference type="AlphaFoldDB" id="D1B2C5"/>
<dbReference type="Gene3D" id="3.40.50.300">
    <property type="entry name" value="P-loop containing nucleotide triphosphate hydrolases"/>
    <property type="match status" value="1"/>
</dbReference>
<organism evidence="4 5">
    <name type="scientific">Sulfurospirillum deleyianum (strain ATCC 51133 / DSM 6946 / 5175)</name>
    <dbReference type="NCBI Taxonomy" id="525898"/>
    <lineage>
        <taxon>Bacteria</taxon>
        <taxon>Pseudomonadati</taxon>
        <taxon>Campylobacterota</taxon>
        <taxon>Epsilonproteobacteria</taxon>
        <taxon>Campylobacterales</taxon>
        <taxon>Sulfurospirillaceae</taxon>
        <taxon>Sulfurospirillum</taxon>
    </lineage>
</organism>
<evidence type="ECO:0000313" key="5">
    <source>
        <dbReference type="Proteomes" id="UP000002222"/>
    </source>
</evidence>
<evidence type="ECO:0000259" key="3">
    <source>
        <dbReference type="PROSITE" id="PS50893"/>
    </source>
</evidence>